<name>A0ABN8T0A1_9CNID</name>
<evidence type="ECO:0000313" key="2">
    <source>
        <dbReference type="Proteomes" id="UP001159427"/>
    </source>
</evidence>
<accession>A0ABN8T0A1</accession>
<proteinExistence type="predicted"/>
<reference evidence="1 2" key="1">
    <citation type="submission" date="2022-05" db="EMBL/GenBank/DDBJ databases">
        <authorList>
            <consortium name="Genoscope - CEA"/>
            <person name="William W."/>
        </authorList>
    </citation>
    <scope>NUCLEOTIDE SEQUENCE [LARGE SCALE GENOMIC DNA]</scope>
</reference>
<keyword evidence="2" id="KW-1185">Reference proteome</keyword>
<dbReference type="EMBL" id="CALNXI010004942">
    <property type="protein sequence ID" value="CAH3196698.1"/>
    <property type="molecule type" value="Genomic_DNA"/>
</dbReference>
<organism evidence="1 2">
    <name type="scientific">Porites evermanni</name>
    <dbReference type="NCBI Taxonomy" id="104178"/>
    <lineage>
        <taxon>Eukaryota</taxon>
        <taxon>Metazoa</taxon>
        <taxon>Cnidaria</taxon>
        <taxon>Anthozoa</taxon>
        <taxon>Hexacorallia</taxon>
        <taxon>Scleractinia</taxon>
        <taxon>Fungiina</taxon>
        <taxon>Poritidae</taxon>
        <taxon>Porites</taxon>
    </lineage>
</organism>
<gene>
    <name evidence="1" type="ORF">PEVE_00033303</name>
</gene>
<protein>
    <submittedName>
        <fullName evidence="1">Uncharacterized protein</fullName>
    </submittedName>
</protein>
<dbReference type="Proteomes" id="UP001159427">
    <property type="component" value="Unassembled WGS sequence"/>
</dbReference>
<comment type="caution">
    <text evidence="1">The sequence shown here is derived from an EMBL/GenBank/DDBJ whole genome shotgun (WGS) entry which is preliminary data.</text>
</comment>
<feature type="non-terminal residue" evidence="1">
    <location>
        <position position="1"/>
    </location>
</feature>
<evidence type="ECO:0000313" key="1">
    <source>
        <dbReference type="EMBL" id="CAH3196698.1"/>
    </source>
</evidence>
<sequence length="82" mass="9580">GYQAPWRVLLRNRMAERFASVSEDELCRLIEEKDSKNTKRATKASNLDEPHHDDKVTLANVLKRFYPEARKKVMGARIRKVP</sequence>